<dbReference type="Gene3D" id="3.30.2090.10">
    <property type="entry name" value="Multidrug efflux transporter AcrB TolC docking domain, DN and DC subdomains"/>
    <property type="match status" value="2"/>
</dbReference>
<gene>
    <name evidence="2" type="ORF">SAMN04487850_2043</name>
</gene>
<dbReference type="AlphaFoldDB" id="A0A1I0PXV6"/>
<dbReference type="PROSITE" id="PS51257">
    <property type="entry name" value="PROKAR_LIPOPROTEIN"/>
    <property type="match status" value="1"/>
</dbReference>
<keyword evidence="1" id="KW-0812">Transmembrane</keyword>
<reference evidence="2 3" key="1">
    <citation type="submission" date="2016-10" db="EMBL/GenBank/DDBJ databases">
        <authorList>
            <person name="de Groot N.N."/>
        </authorList>
    </citation>
    <scope>NUCLEOTIDE SEQUENCE [LARGE SCALE GENOMIC DNA]</scope>
    <source>
        <strain evidence="2 3">TC2-24</strain>
    </source>
</reference>
<dbReference type="SUPFAM" id="SSF82714">
    <property type="entry name" value="Multidrug efflux transporter AcrB TolC docking domain, DN and DC subdomains"/>
    <property type="match status" value="1"/>
</dbReference>
<feature type="transmembrane region" description="Helical" evidence="1">
    <location>
        <begin position="884"/>
        <end position="904"/>
    </location>
</feature>
<feature type="transmembrane region" description="Helical" evidence="1">
    <location>
        <begin position="858"/>
        <end position="877"/>
    </location>
</feature>
<dbReference type="GO" id="GO:0005886">
    <property type="term" value="C:plasma membrane"/>
    <property type="evidence" value="ECO:0007669"/>
    <property type="project" value="TreeGrafter"/>
</dbReference>
<keyword evidence="1" id="KW-0472">Membrane</keyword>
<dbReference type="SUPFAM" id="SSF82693">
    <property type="entry name" value="Multidrug efflux transporter AcrB pore domain, PN1, PN2, PC1 and PC2 subdomains"/>
    <property type="match status" value="2"/>
</dbReference>
<accession>A0A1I0PXV6</accession>
<dbReference type="PRINTS" id="PR00702">
    <property type="entry name" value="ACRIFLAVINRP"/>
</dbReference>
<evidence type="ECO:0000313" key="3">
    <source>
        <dbReference type="Proteomes" id="UP000199373"/>
    </source>
</evidence>
<feature type="transmembrane region" description="Helical" evidence="1">
    <location>
        <begin position="371"/>
        <end position="391"/>
    </location>
</feature>
<sequence>MLSKIIHRPIAVTMCLIAVVVMGCLALRFIPVSLMPDIDVPQITVQANIPGHSAKEIEQRVISPLRGQLMQVAGVKDIRSEARMDAGHVVMTFEPGSNVDLLFIEVNEKIDRSMNTMPKDMERPKVIKASAMDIPAFYLDIWLKRTDEKSPQADEYAETAGLAFAQLGRFAKGVVSKRIEQLPQTAMVDISGTVGTEIECIPDYEKLQSIGLSTQDIENAIKKNNITLEALSVVDGIFRYNIHFDSQLLTKEDVEDIYINHEGRLLQLKDLCSIKEHIAQQNGKVRHNKNNAITLAIIKQNDAQMADLQESMEALLSEMRKEYPDIQFELTRDQTHLLTYTIKNLKTNLYVGVLLACLILFLFMRQWRLSLLIVLTIPLSLILTLLSFYIIGISMNIISLSGLILGVGMIVDNSIIVIDNMMRRWREGERLQTAIVNGVREVFAPMLSSVLTTCSVFLPLIFLSGIAGTLFYDQAMGVTIALFASLAVASLVIPVYFHFLFRKHHHAPTEERKRQINLYRPYKSIMGWVFRHAKACLITLVCLIPLTLFFFWQIEKERMPKVDHDDTLMSIDWNMGIAADENDRRIMELMNGIEKETVTSTSMIGAQDFLLSHTKDITASEAVVYFKTPSKKKLEKAKEKIVELLKERYPSASVEFNESGNLYNLVFSTNESDLEIHLQDQDGRRPDIATARRFTDTLRTHFTDIAIMPVLTETNIQYMADMEQMAIYKVSYEQLYSRLKELISKNEIFNINDGAQSIPVIVGTDNRESDRILNSSVKNGEGVDIPIVYLVKETRGEDYKRLQAGNSGEYFSIDLNANDKKVEQIMRYVDEYVHQPKAELSASFAGGYFSSRQMIKELALVLSVALALLYFILSAQFESFIQPFIILTEMVIDVFFVIAVLWVFGESVNVMSMIGLVVMSGIIINDSILKIDSINRLRRGGAPLLRAIMTAGHNRLKPIVMTSLTTILAILPFLQRGDMGSALQYPLSLTLIVGMAIGTMVSLFLIPLFYYLIYRKRA</sequence>
<evidence type="ECO:0000313" key="2">
    <source>
        <dbReference type="EMBL" id="SEW19394.1"/>
    </source>
</evidence>
<dbReference type="Gene3D" id="1.20.1640.10">
    <property type="entry name" value="Multidrug efflux transporter AcrB transmembrane domain"/>
    <property type="match status" value="2"/>
</dbReference>
<protein>
    <submittedName>
        <fullName evidence="2">Multidrug efflux pump subunit AcrB</fullName>
    </submittedName>
</protein>
<organism evidence="2 3">
    <name type="scientific">Prevotella aff. ruminicola Tc2-24</name>
    <dbReference type="NCBI Taxonomy" id="81582"/>
    <lineage>
        <taxon>Bacteria</taxon>
        <taxon>Pseudomonadati</taxon>
        <taxon>Bacteroidota</taxon>
        <taxon>Bacteroidia</taxon>
        <taxon>Bacteroidales</taxon>
        <taxon>Prevotellaceae</taxon>
        <taxon>Prevotella</taxon>
    </lineage>
</organism>
<name>A0A1I0PXV6_9BACT</name>
<dbReference type="Proteomes" id="UP000199373">
    <property type="component" value="Unassembled WGS sequence"/>
</dbReference>
<dbReference type="RefSeq" id="WP_091916343.1">
    <property type="nucleotide sequence ID" value="NZ_FOIQ01000005.1"/>
</dbReference>
<dbReference type="PANTHER" id="PTHR32063:SF0">
    <property type="entry name" value="SWARMING MOTILITY PROTEIN SWRC"/>
    <property type="match status" value="1"/>
</dbReference>
<dbReference type="PANTHER" id="PTHR32063">
    <property type="match status" value="1"/>
</dbReference>
<feature type="transmembrane region" description="Helical" evidence="1">
    <location>
        <begin position="478"/>
        <end position="501"/>
    </location>
</feature>
<keyword evidence="1" id="KW-1133">Transmembrane helix</keyword>
<feature type="transmembrane region" description="Helical" evidence="1">
    <location>
        <begin position="987"/>
        <end position="1013"/>
    </location>
</feature>
<feature type="transmembrane region" description="Helical" evidence="1">
    <location>
        <begin position="535"/>
        <end position="554"/>
    </location>
</feature>
<proteinExistence type="predicted"/>
<dbReference type="Gene3D" id="3.30.70.1430">
    <property type="entry name" value="Multidrug efflux transporter AcrB pore domain"/>
    <property type="match status" value="2"/>
</dbReference>
<dbReference type="SUPFAM" id="SSF82866">
    <property type="entry name" value="Multidrug efflux transporter AcrB transmembrane domain"/>
    <property type="match status" value="2"/>
</dbReference>
<evidence type="ECO:0000256" key="1">
    <source>
        <dbReference type="SAM" id="Phobius"/>
    </source>
</evidence>
<feature type="transmembrane region" description="Helical" evidence="1">
    <location>
        <begin position="910"/>
        <end position="929"/>
    </location>
</feature>
<dbReference type="InterPro" id="IPR027463">
    <property type="entry name" value="AcrB_DN_DC_subdom"/>
</dbReference>
<dbReference type="Gene3D" id="3.30.70.1440">
    <property type="entry name" value="Multidrug efflux transporter AcrB pore domain"/>
    <property type="match status" value="1"/>
</dbReference>
<dbReference type="InterPro" id="IPR001036">
    <property type="entry name" value="Acrflvin-R"/>
</dbReference>
<dbReference type="Gene3D" id="3.30.70.1320">
    <property type="entry name" value="Multidrug efflux transporter AcrB pore domain like"/>
    <property type="match status" value="1"/>
</dbReference>
<feature type="transmembrane region" description="Helical" evidence="1">
    <location>
        <begin position="347"/>
        <end position="364"/>
    </location>
</feature>
<feature type="transmembrane region" description="Helical" evidence="1">
    <location>
        <begin position="397"/>
        <end position="418"/>
    </location>
</feature>
<dbReference type="GO" id="GO:0042910">
    <property type="term" value="F:xenobiotic transmembrane transporter activity"/>
    <property type="evidence" value="ECO:0007669"/>
    <property type="project" value="TreeGrafter"/>
</dbReference>
<dbReference type="EMBL" id="FOIQ01000005">
    <property type="protein sequence ID" value="SEW19394.1"/>
    <property type="molecule type" value="Genomic_DNA"/>
</dbReference>
<feature type="transmembrane region" description="Helical" evidence="1">
    <location>
        <begin position="956"/>
        <end position="975"/>
    </location>
</feature>
<dbReference type="Pfam" id="PF00873">
    <property type="entry name" value="ACR_tran"/>
    <property type="match status" value="1"/>
</dbReference>
<keyword evidence="3" id="KW-1185">Reference proteome</keyword>
<feature type="transmembrane region" description="Helical" evidence="1">
    <location>
        <begin position="450"/>
        <end position="472"/>
    </location>
</feature>